<dbReference type="InterPro" id="IPR003676">
    <property type="entry name" value="SAUR_fam"/>
</dbReference>
<evidence type="ECO:0000313" key="3">
    <source>
        <dbReference type="Proteomes" id="UP000006727"/>
    </source>
</evidence>
<dbReference type="AlphaFoldDB" id="A0A7I3Z831"/>
<proteinExistence type="inferred from homology"/>
<reference evidence="2 3" key="1">
    <citation type="journal article" date="2008" name="Science">
        <title>The Physcomitrella genome reveals evolutionary insights into the conquest of land by plants.</title>
        <authorList>
            <person name="Rensing S."/>
            <person name="Lang D."/>
            <person name="Zimmer A."/>
            <person name="Terry A."/>
            <person name="Salamov A."/>
            <person name="Shapiro H."/>
            <person name="Nishiyama T."/>
            <person name="Perroud P.-F."/>
            <person name="Lindquist E."/>
            <person name="Kamisugi Y."/>
            <person name="Tanahashi T."/>
            <person name="Sakakibara K."/>
            <person name="Fujita T."/>
            <person name="Oishi K."/>
            <person name="Shin-I T."/>
            <person name="Kuroki Y."/>
            <person name="Toyoda A."/>
            <person name="Suzuki Y."/>
            <person name="Hashimoto A."/>
            <person name="Yamaguchi K."/>
            <person name="Sugano A."/>
            <person name="Kohara Y."/>
            <person name="Fujiyama A."/>
            <person name="Anterola A."/>
            <person name="Aoki S."/>
            <person name="Ashton N."/>
            <person name="Barbazuk W.B."/>
            <person name="Barker E."/>
            <person name="Bennetzen J."/>
            <person name="Bezanilla M."/>
            <person name="Blankenship R."/>
            <person name="Cho S.H."/>
            <person name="Dutcher S."/>
            <person name="Estelle M."/>
            <person name="Fawcett J.A."/>
            <person name="Gundlach H."/>
            <person name="Hanada K."/>
            <person name="Heyl A."/>
            <person name="Hicks K.A."/>
            <person name="Hugh J."/>
            <person name="Lohr M."/>
            <person name="Mayer K."/>
            <person name="Melkozernov A."/>
            <person name="Murata T."/>
            <person name="Nelson D."/>
            <person name="Pils B."/>
            <person name="Prigge M."/>
            <person name="Reiss B."/>
            <person name="Renner T."/>
            <person name="Rombauts S."/>
            <person name="Rushton P."/>
            <person name="Sanderfoot A."/>
            <person name="Schween G."/>
            <person name="Shiu S.-H."/>
            <person name="Stueber K."/>
            <person name="Theodoulou F.L."/>
            <person name="Tu H."/>
            <person name="Van de Peer Y."/>
            <person name="Verrier P.J."/>
            <person name="Waters E."/>
            <person name="Wood A."/>
            <person name="Yang L."/>
            <person name="Cove D."/>
            <person name="Cuming A."/>
            <person name="Hasebe M."/>
            <person name="Lucas S."/>
            <person name="Mishler D.B."/>
            <person name="Reski R."/>
            <person name="Grigoriev I."/>
            <person name="Quatrano R.S."/>
            <person name="Boore J.L."/>
        </authorList>
    </citation>
    <scope>NUCLEOTIDE SEQUENCE [LARGE SCALE GENOMIC DNA]</scope>
    <source>
        <strain evidence="2 3">cv. Gransden 2004</strain>
    </source>
</reference>
<dbReference type="PANTHER" id="PTHR31374">
    <property type="entry name" value="AUXIN-INDUCED PROTEIN-LIKE-RELATED"/>
    <property type="match status" value="1"/>
</dbReference>
<comment type="similarity">
    <text evidence="1">Belongs to the ARG7 family.</text>
</comment>
<accession>A0A7I3Z831</accession>
<dbReference type="Pfam" id="PF02519">
    <property type="entry name" value="Auxin_inducible"/>
    <property type="match status" value="1"/>
</dbReference>
<dbReference type="RefSeq" id="XP_024392338.1">
    <property type="nucleotide sequence ID" value="XM_024536570.2"/>
</dbReference>
<protein>
    <submittedName>
        <fullName evidence="2">Uncharacterized protein</fullName>
    </submittedName>
</protein>
<dbReference type="Gramene" id="Pp3c13_3260V3.2">
    <property type="protein sequence ID" value="PAC:32931614.CDS.1"/>
    <property type="gene ID" value="Pp3c13_3260"/>
</dbReference>
<dbReference type="KEGG" id="ppp:112290383"/>
<dbReference type="GO" id="GO:0009733">
    <property type="term" value="P:response to auxin"/>
    <property type="evidence" value="ECO:0007669"/>
    <property type="project" value="InterPro"/>
</dbReference>
<evidence type="ECO:0000256" key="1">
    <source>
        <dbReference type="ARBA" id="ARBA00006974"/>
    </source>
</evidence>
<evidence type="ECO:0000313" key="2">
    <source>
        <dbReference type="EnsemblPlants" id="PAC:32931614.CDS.1"/>
    </source>
</evidence>
<dbReference type="PANTHER" id="PTHR31374:SF32">
    <property type="entry name" value="SAUR FAMILY PROTEIN"/>
    <property type="match status" value="1"/>
</dbReference>
<dbReference type="Gramene" id="Pp3c13_3260V3.3">
    <property type="protein sequence ID" value="PAC:32931615.CDS.1"/>
    <property type="gene ID" value="Pp3c13_3260"/>
</dbReference>
<name>A0A7I3Z831_PHYPA</name>
<dbReference type="EnsemblPlants" id="Pp3c13_3260V3.3">
    <property type="protein sequence ID" value="PAC:32931615.CDS.1"/>
    <property type="gene ID" value="Pp3c13_3260"/>
</dbReference>
<reference evidence="2" key="3">
    <citation type="submission" date="2020-12" db="UniProtKB">
        <authorList>
            <consortium name="EnsemblPlants"/>
        </authorList>
    </citation>
    <scope>IDENTIFICATION</scope>
</reference>
<dbReference type="GeneID" id="112290383"/>
<dbReference type="EMBL" id="ABEU02000013">
    <property type="status" value="NOT_ANNOTATED_CDS"/>
    <property type="molecule type" value="Genomic_DNA"/>
</dbReference>
<keyword evidence="3" id="KW-1185">Reference proteome</keyword>
<sequence>MVKLKWINVVLGKMLHSSSFKGHVPPQNSRRIRFIASAFSCDRSLRSWCCSHHSWESVSDSNHDSKDDCWSSSMHDVPRGCLPVYVGKERRRFVIPMSYLSDSVFRALLAKSEEEYGLRCEGGLRIACSPNVFEHFLWWLEGETTHFSEEMEHLCSGSSRQI</sequence>
<dbReference type="Proteomes" id="UP000006727">
    <property type="component" value="Chromosome 13"/>
</dbReference>
<dbReference type="OrthoDB" id="625231at2759"/>
<reference evidence="2 3" key="2">
    <citation type="journal article" date="2018" name="Plant J.">
        <title>The Physcomitrella patens chromosome-scale assembly reveals moss genome structure and evolution.</title>
        <authorList>
            <person name="Lang D."/>
            <person name="Ullrich K.K."/>
            <person name="Murat F."/>
            <person name="Fuchs J."/>
            <person name="Jenkins J."/>
            <person name="Haas F.B."/>
            <person name="Piednoel M."/>
            <person name="Gundlach H."/>
            <person name="Van Bel M."/>
            <person name="Meyberg R."/>
            <person name="Vives C."/>
            <person name="Morata J."/>
            <person name="Symeonidi A."/>
            <person name="Hiss M."/>
            <person name="Muchero W."/>
            <person name="Kamisugi Y."/>
            <person name="Saleh O."/>
            <person name="Blanc G."/>
            <person name="Decker E.L."/>
            <person name="van Gessel N."/>
            <person name="Grimwood J."/>
            <person name="Hayes R.D."/>
            <person name="Graham S.W."/>
            <person name="Gunter L.E."/>
            <person name="McDaniel S.F."/>
            <person name="Hoernstein S.N.W."/>
            <person name="Larsson A."/>
            <person name="Li F.W."/>
            <person name="Perroud P.F."/>
            <person name="Phillips J."/>
            <person name="Ranjan P."/>
            <person name="Rokshar D.S."/>
            <person name="Rothfels C.J."/>
            <person name="Schneider L."/>
            <person name="Shu S."/>
            <person name="Stevenson D.W."/>
            <person name="Thummler F."/>
            <person name="Tillich M."/>
            <person name="Villarreal Aguilar J.C."/>
            <person name="Widiez T."/>
            <person name="Wong G.K."/>
            <person name="Wymore A."/>
            <person name="Zhang Y."/>
            <person name="Zimmer A.D."/>
            <person name="Quatrano R.S."/>
            <person name="Mayer K.F.X."/>
            <person name="Goodstein D."/>
            <person name="Casacuberta J.M."/>
            <person name="Vandepoele K."/>
            <person name="Reski R."/>
            <person name="Cuming A.C."/>
            <person name="Tuskan G.A."/>
            <person name="Maumus F."/>
            <person name="Salse J."/>
            <person name="Schmutz J."/>
            <person name="Rensing S.A."/>
        </authorList>
    </citation>
    <scope>NUCLEOTIDE SEQUENCE [LARGE SCALE GENOMIC DNA]</scope>
    <source>
        <strain evidence="2 3">cv. Gransden 2004</strain>
    </source>
</reference>
<dbReference type="EnsemblPlants" id="Pp3c13_3260V3.2">
    <property type="protein sequence ID" value="PAC:32931614.CDS.1"/>
    <property type="gene ID" value="Pp3c13_3260"/>
</dbReference>
<gene>
    <name evidence="2" type="primary">LOC112290383</name>
</gene>
<organism evidence="2 3">
    <name type="scientific">Physcomitrium patens</name>
    <name type="common">Spreading-leaved earth moss</name>
    <name type="synonym">Physcomitrella patens</name>
    <dbReference type="NCBI Taxonomy" id="3218"/>
    <lineage>
        <taxon>Eukaryota</taxon>
        <taxon>Viridiplantae</taxon>
        <taxon>Streptophyta</taxon>
        <taxon>Embryophyta</taxon>
        <taxon>Bryophyta</taxon>
        <taxon>Bryophytina</taxon>
        <taxon>Bryopsida</taxon>
        <taxon>Funariidae</taxon>
        <taxon>Funariales</taxon>
        <taxon>Funariaceae</taxon>
        <taxon>Physcomitrium</taxon>
    </lineage>
</organism>